<dbReference type="PANTHER" id="PTHR34385:SF1">
    <property type="entry name" value="PEPTIDOGLYCAN L-ALANYL-D-GLUTAMATE ENDOPEPTIDASE CWLK"/>
    <property type="match status" value="1"/>
</dbReference>
<dbReference type="AlphaFoldDB" id="A0A939LQX7"/>
<dbReference type="EMBL" id="JAGEMK010000008">
    <property type="protein sequence ID" value="MBO1752821.1"/>
    <property type="molecule type" value="Genomic_DNA"/>
</dbReference>
<feature type="domain" description="D-alanyl-D-alanine carboxypeptidase-like core" evidence="2">
    <location>
        <begin position="342"/>
        <end position="452"/>
    </location>
</feature>
<keyword evidence="4" id="KW-1185">Reference proteome</keyword>
<feature type="region of interest" description="Disordered" evidence="1">
    <location>
        <begin position="44"/>
        <end position="113"/>
    </location>
</feature>
<proteinExistence type="predicted"/>
<dbReference type="InterPro" id="IPR052179">
    <property type="entry name" value="DD-CPase-like"/>
</dbReference>
<dbReference type="InterPro" id="IPR003709">
    <property type="entry name" value="VanY-like_core_dom"/>
</dbReference>
<organism evidence="3 4">
    <name type="scientific">Actinotalea soli</name>
    <dbReference type="NCBI Taxonomy" id="2819234"/>
    <lineage>
        <taxon>Bacteria</taxon>
        <taxon>Bacillati</taxon>
        <taxon>Actinomycetota</taxon>
        <taxon>Actinomycetes</taxon>
        <taxon>Micrococcales</taxon>
        <taxon>Cellulomonadaceae</taxon>
        <taxon>Actinotalea</taxon>
    </lineage>
</organism>
<feature type="compositionally biased region" description="Low complexity" evidence="1">
    <location>
        <begin position="52"/>
        <end position="68"/>
    </location>
</feature>
<dbReference type="Pfam" id="PF02557">
    <property type="entry name" value="VanY"/>
    <property type="match status" value="1"/>
</dbReference>
<feature type="compositionally biased region" description="Pro residues" evidence="1">
    <location>
        <begin position="69"/>
        <end position="104"/>
    </location>
</feature>
<dbReference type="RefSeq" id="WP_208056514.1">
    <property type="nucleotide sequence ID" value="NZ_JAGEMK010000008.1"/>
</dbReference>
<dbReference type="SUPFAM" id="SSF55166">
    <property type="entry name" value="Hedgehog/DD-peptidase"/>
    <property type="match status" value="1"/>
</dbReference>
<evidence type="ECO:0000259" key="2">
    <source>
        <dbReference type="Pfam" id="PF02557"/>
    </source>
</evidence>
<evidence type="ECO:0000256" key="1">
    <source>
        <dbReference type="SAM" id="MobiDB-lite"/>
    </source>
</evidence>
<evidence type="ECO:0000313" key="4">
    <source>
        <dbReference type="Proteomes" id="UP000664209"/>
    </source>
</evidence>
<dbReference type="Gene3D" id="3.30.1380.10">
    <property type="match status" value="1"/>
</dbReference>
<dbReference type="PANTHER" id="PTHR34385">
    <property type="entry name" value="D-ALANYL-D-ALANINE CARBOXYPEPTIDASE"/>
    <property type="match status" value="1"/>
</dbReference>
<protein>
    <submittedName>
        <fullName evidence="3">M15 family metallopeptidase</fullName>
    </submittedName>
</protein>
<dbReference type="GO" id="GO:0008233">
    <property type="term" value="F:peptidase activity"/>
    <property type="evidence" value="ECO:0007669"/>
    <property type="project" value="InterPro"/>
</dbReference>
<dbReference type="CDD" id="cd14814">
    <property type="entry name" value="Peptidase_M15"/>
    <property type="match status" value="1"/>
</dbReference>
<dbReference type="Proteomes" id="UP000664209">
    <property type="component" value="Unassembled WGS sequence"/>
</dbReference>
<reference evidence="3" key="1">
    <citation type="submission" date="2021-03" db="EMBL/GenBank/DDBJ databases">
        <title>Actinotalea soli sp. nov., isolated from soil.</title>
        <authorList>
            <person name="Ping W."/>
            <person name="Zhang J."/>
        </authorList>
    </citation>
    <scope>NUCLEOTIDE SEQUENCE</scope>
    <source>
        <strain evidence="3">BY-33</strain>
    </source>
</reference>
<name>A0A939LQX7_9CELL</name>
<accession>A0A939LQX7</accession>
<comment type="caution">
    <text evidence="3">The sequence shown here is derived from an EMBL/GenBank/DDBJ whole genome shotgun (WGS) entry which is preliminary data.</text>
</comment>
<dbReference type="InterPro" id="IPR009045">
    <property type="entry name" value="Zn_M74/Hedgehog-like"/>
</dbReference>
<gene>
    <name evidence="3" type="ORF">J4G33_13490</name>
</gene>
<evidence type="ECO:0000313" key="3">
    <source>
        <dbReference type="EMBL" id="MBO1752821.1"/>
    </source>
</evidence>
<sequence>MSSTLHRSTPARGDGRSGRALTASLAGVLTAVLAFTVAPPALATDLGSDPGATETVAPEPTTPDAPSTPVTPPAPTPTPTSTPAPPQPVAPAVTPTPTPTPTAPPATTTVKGWDGSRTVRIGFAAGRRFTVTPALGRTLHVQRFDGKTWTTIQTLTAGTGTTAELVARPPAAKTGATIRYRLAIPATSTGKALTSAEWVVTYRKHATSVSGWPRATTHVPYGRTASRTVTIQAGRSVQLQRLVGSTWTTLSTSTVPSSGQLAVTTPVITSASTYAYRLRIAPTDTHEVRMSAAWTIVPSGPVMPPQRYNGEVRNVVGTWGGFSNGHIPTSTLCTPAWAASHHKVRCDANAALTELNAAYRNRFGTNLVVTSTYRTYAQQVALKKQKPTLAATPGTSNHGWGLAADLGGGVQVWGSPQHNWMRANANKYGWFHPAWAQYDGSLPEPWHWEYAGAVASGRADQSKALAMQLVRTQPWNSETQRGCLSTLWQATSGWSYTKAVGQRRGIPQTDMVRAFGPSWTSSATATAFRQNPKTQIEWGLRDITQRRGNACAALSTYRAKGTY</sequence>
<dbReference type="GO" id="GO:0006508">
    <property type="term" value="P:proteolysis"/>
    <property type="evidence" value="ECO:0007669"/>
    <property type="project" value="InterPro"/>
</dbReference>